<evidence type="ECO:0000256" key="1">
    <source>
        <dbReference type="ARBA" id="ARBA00006484"/>
    </source>
</evidence>
<organism evidence="5">
    <name type="scientific">Pyramimonas obovata</name>
    <dbReference type="NCBI Taxonomy" id="1411642"/>
    <lineage>
        <taxon>Eukaryota</taxon>
        <taxon>Viridiplantae</taxon>
        <taxon>Chlorophyta</taxon>
        <taxon>Pyramimonadophyceae</taxon>
        <taxon>Pyramimonadales</taxon>
        <taxon>Pyramimonadaceae</taxon>
        <taxon>Pyramimonas</taxon>
        <taxon>Pyramimonas incertae sedis</taxon>
    </lineage>
</organism>
<dbReference type="Gene3D" id="3.40.50.720">
    <property type="entry name" value="NAD(P)-binding Rossmann-like Domain"/>
    <property type="match status" value="1"/>
</dbReference>
<protein>
    <submittedName>
        <fullName evidence="5">Uncharacterized protein</fullName>
    </submittedName>
</protein>
<evidence type="ECO:0000313" key="5">
    <source>
        <dbReference type="EMBL" id="CAD8659761.1"/>
    </source>
</evidence>
<reference evidence="5" key="1">
    <citation type="submission" date="2021-01" db="EMBL/GenBank/DDBJ databases">
        <authorList>
            <person name="Corre E."/>
            <person name="Pelletier E."/>
            <person name="Niang G."/>
            <person name="Scheremetjew M."/>
            <person name="Finn R."/>
            <person name="Kale V."/>
            <person name="Holt S."/>
            <person name="Cochrane G."/>
            <person name="Meng A."/>
            <person name="Brown T."/>
            <person name="Cohen L."/>
        </authorList>
    </citation>
    <scope>NUCLEOTIDE SEQUENCE</scope>
    <source>
        <strain evidence="5">CCMP722</strain>
    </source>
</reference>
<evidence type="ECO:0000256" key="2">
    <source>
        <dbReference type="ARBA" id="ARBA00022857"/>
    </source>
</evidence>
<sequence length="363" mass="38850">MATKAGLKINSLAVLRKVVFPKHSRYTHTNTRPAKGASVVQVAGVSRGAFGIPPSSSVSSVSTFIARVPAFLRNLFGGTSSVPMATGGDQWWGEETVAVVTGGNKGIGYEIAKILAAEDVTCILTARSEERGKIAAAKILAETGKSVVFHKLDITDREDCVRLAEFVRSEYGHLDILVNNAGFAYHGNIFGAQEAMTTIETNVAGTMNVCEAMKPVLNYDALHKARIVNVCSMSGKTKLVAEPLRSQVTLAASHGTKEDVLALMQQFVDQVEDGTWQSNGWPNTMYGVSKLGEATYTRVLARELAAQEVLVSACCPGWCATDMSSWSGRKTAAQGADTPVWLALAAPDSVSGAFWSERQRQAF</sequence>
<evidence type="ECO:0000256" key="4">
    <source>
        <dbReference type="RuleBase" id="RU000363"/>
    </source>
</evidence>
<dbReference type="GO" id="GO:0016491">
    <property type="term" value="F:oxidoreductase activity"/>
    <property type="evidence" value="ECO:0007669"/>
    <property type="project" value="UniProtKB-KW"/>
</dbReference>
<dbReference type="PANTHER" id="PTHR43963:SF6">
    <property type="entry name" value="CHAIN DEHYDROGENASE FAMILY PROTEIN, PUTATIVE (AFU_ORTHOLOGUE AFUA_3G15350)-RELATED"/>
    <property type="match status" value="1"/>
</dbReference>
<dbReference type="PANTHER" id="PTHR43963">
    <property type="entry name" value="CARBONYL REDUCTASE 1-RELATED"/>
    <property type="match status" value="1"/>
</dbReference>
<evidence type="ECO:0000256" key="3">
    <source>
        <dbReference type="ARBA" id="ARBA00023002"/>
    </source>
</evidence>
<keyword evidence="2" id="KW-0521">NADP</keyword>
<dbReference type="InterPro" id="IPR036291">
    <property type="entry name" value="NAD(P)-bd_dom_sf"/>
</dbReference>
<dbReference type="AlphaFoldDB" id="A0A7S0QZN5"/>
<dbReference type="PRINTS" id="PR00081">
    <property type="entry name" value="GDHRDH"/>
</dbReference>
<name>A0A7S0QZN5_9CHLO</name>
<dbReference type="EMBL" id="HBFA01011593">
    <property type="protein sequence ID" value="CAD8659761.1"/>
    <property type="molecule type" value="Transcribed_RNA"/>
</dbReference>
<gene>
    <name evidence="5" type="ORF">POBO1169_LOCUS6038</name>
</gene>
<dbReference type="InterPro" id="IPR002347">
    <property type="entry name" value="SDR_fam"/>
</dbReference>
<proteinExistence type="inferred from homology"/>
<dbReference type="Pfam" id="PF00106">
    <property type="entry name" value="adh_short"/>
    <property type="match status" value="2"/>
</dbReference>
<comment type="similarity">
    <text evidence="1 4">Belongs to the short-chain dehydrogenases/reductases (SDR) family.</text>
</comment>
<accession>A0A7S0QZN5</accession>
<keyword evidence="3" id="KW-0560">Oxidoreductase</keyword>
<dbReference type="SUPFAM" id="SSF51735">
    <property type="entry name" value="NAD(P)-binding Rossmann-fold domains"/>
    <property type="match status" value="1"/>
</dbReference>
<dbReference type="PRINTS" id="PR00080">
    <property type="entry name" value="SDRFAMILY"/>
</dbReference>